<dbReference type="GeneID" id="24423278"/>
<dbReference type="RefSeq" id="XP_021337344.1">
    <property type="nucleotide sequence ID" value="XM_021481954.1"/>
</dbReference>
<evidence type="ECO:0000313" key="2">
    <source>
        <dbReference type="Proteomes" id="UP000002899"/>
    </source>
</evidence>
<name>A0A1N6LWI1_BABMR</name>
<protein>
    <submittedName>
        <fullName evidence="1">Uncharacterized protein</fullName>
    </submittedName>
</protein>
<reference evidence="1 2" key="1">
    <citation type="journal article" date="2012" name="Nucleic Acids Res.">
        <title>Sequencing of the smallest Apicomplexan genome from the human pathogen Babesia microti.</title>
        <authorList>
            <person name="Cornillot E."/>
            <person name="Hadj-Kaddour K."/>
            <person name="Dassouli A."/>
            <person name="Noel B."/>
            <person name="Ranwez V."/>
            <person name="Vacherie B."/>
            <person name="Augagneur Y."/>
            <person name="Bres V."/>
            <person name="Duclos A."/>
            <person name="Randazzo S."/>
            <person name="Carcy B."/>
            <person name="Debierre-Grockiego F."/>
            <person name="Delbecq S."/>
            <person name="Moubri-Menage K."/>
            <person name="Shams-Eldin H."/>
            <person name="Usmani-Brown S."/>
            <person name="Bringaud F."/>
            <person name="Wincker P."/>
            <person name="Vivares C.P."/>
            <person name="Schwarz R.T."/>
            <person name="Schetters T.P."/>
            <person name="Krause P.J."/>
            <person name="Gorenflot A."/>
            <person name="Berry V."/>
            <person name="Barbe V."/>
            <person name="Ben Mamoun C."/>
        </authorList>
    </citation>
    <scope>NUCLEOTIDE SEQUENCE [LARGE SCALE GENOMIC DNA]</scope>
    <source>
        <strain evidence="1 2">RI</strain>
    </source>
</reference>
<gene>
    <name evidence="1" type="ORF">BMR1_01G01007</name>
</gene>
<reference evidence="1 2" key="2">
    <citation type="journal article" date="2013" name="PLoS ONE">
        <title>Whole genome mapping and re-organization of the nuclear and mitochondrial genomes of Babesia microti isolates.</title>
        <authorList>
            <person name="Cornillot E."/>
            <person name="Dassouli A."/>
            <person name="Garg A."/>
            <person name="Pachikara N."/>
            <person name="Randazzo S."/>
            <person name="Depoix D."/>
            <person name="Carcy B."/>
            <person name="Delbecq S."/>
            <person name="Frutos R."/>
            <person name="Silva J.C."/>
            <person name="Sutton R."/>
            <person name="Krause P.J."/>
            <person name="Mamoun C.B."/>
        </authorList>
    </citation>
    <scope>NUCLEOTIDE SEQUENCE [LARGE SCALE GENOMIC DNA]</scope>
    <source>
        <strain evidence="1 2">RI</strain>
    </source>
</reference>
<keyword evidence="2" id="KW-1185">Reference proteome</keyword>
<dbReference type="VEuPathDB" id="PiroplasmaDB:BMR1_01G01007"/>
<dbReference type="KEGG" id="bmic:BMR1_01G01007"/>
<dbReference type="Proteomes" id="UP000002899">
    <property type="component" value="Chromosome I"/>
</dbReference>
<dbReference type="AlphaFoldDB" id="A0A1N6LWI1"/>
<organism evidence="1 2">
    <name type="scientific">Babesia microti (strain RI)</name>
    <dbReference type="NCBI Taxonomy" id="1133968"/>
    <lineage>
        <taxon>Eukaryota</taxon>
        <taxon>Sar</taxon>
        <taxon>Alveolata</taxon>
        <taxon>Apicomplexa</taxon>
        <taxon>Aconoidasida</taxon>
        <taxon>Piroplasmida</taxon>
        <taxon>Babesiidae</taxon>
        <taxon>Babesia</taxon>
    </lineage>
</organism>
<evidence type="ECO:0000313" key="1">
    <source>
        <dbReference type="EMBL" id="SIO73237.1"/>
    </source>
</evidence>
<proteinExistence type="predicted"/>
<sequence length="788" mass="90407">MKFASVLIRKISNLSCINEKLACLQFKCANGENRHGVILYIYNLIKEYKLGFMDSRIDSGIEYSMIGISKNEIPSSILPKFVYILSKSMKKHHLKPIYDHFVFSIPFIPNYITYNLSLSLIKNGFYHDNTITGVLNDYLIGLIDNIDTPALLSLARLIEFMHPKSLDPENVKIIFDKAMKYIQHFDSSAGELLLISINFLYLGGDMYDIFPYISNILSKLNLIDHPNLITFCDLISKRSKSDHVLKFMNDSYRIIIDNKDVNDALKFRFFQAFIRLATANDSEAVSNMLKWISYGNFADIKIIRFLSNLSKLYKSNVSRSECRNLAKEIVPHINLLIDDVDSSNLSIVSQSMSKLNISLLTSRINFAFNKLLNDKYSTIPVNDFINVFWYLCKFNGFDKSSLKSTYRFIKTGVSGFSMRDISQILMGFSKIPVCPPFSTFSSISPSLLVNLNKCNSLDISYLLIGLNNLKNNNISKEYLKMVNYIYSNSIKLLKSSNFNFSIHELATIVKALSNSKYKSQTLLAQLYSQMYLHGIKLSYYRQSEVLLTFAYTGFNDESLIDRYLHSLLSSDNLSFKTISNILIFMSIFNRNNYNVISNYKDNISKLILHRFHTFPKWLKTICFITSDPNVSVKLIDFLCVKDLDEKESYRCFLSLPRLLSIGMDKKILKVSKHLSCNVRKIIPELSTGELLQLLMACYDLGYSKPKLIKALRSKIVENCCNYRFNVSELADVCDKLVWINAYEKLPNKLQASIYCRVPSSLQEKLTISENVNKKIKLFTPSNLGPPSI</sequence>
<reference evidence="1 2" key="3">
    <citation type="journal article" date="2016" name="Sci. Rep.">
        <title>Genome-wide diversity and gene expression profiling of Babesia microti isolates identify polymorphic genes that mediate host-pathogen interactions.</title>
        <authorList>
            <person name="Silva J.C."/>
            <person name="Cornillot E."/>
            <person name="McCracken C."/>
            <person name="Usmani-Brown S."/>
            <person name="Dwivedi A."/>
            <person name="Ifeonu O.O."/>
            <person name="Crabtree J."/>
            <person name="Gotia H.T."/>
            <person name="Virji A.Z."/>
            <person name="Reynes C."/>
            <person name="Colinge J."/>
            <person name="Kumar V."/>
            <person name="Lawres L."/>
            <person name="Pazzi J.E."/>
            <person name="Pablo J.V."/>
            <person name="Hung C."/>
            <person name="Brancato J."/>
            <person name="Kumari P."/>
            <person name="Orvis J."/>
            <person name="Tretina K."/>
            <person name="Chibucos M."/>
            <person name="Ott S."/>
            <person name="Sadzewicz L."/>
            <person name="Sengamalay N."/>
            <person name="Shetty A.C."/>
            <person name="Su Q."/>
            <person name="Tallon L."/>
            <person name="Fraser C.M."/>
            <person name="Frutos R."/>
            <person name="Molina D.M."/>
            <person name="Krause P.J."/>
            <person name="Ben Mamoun C."/>
        </authorList>
    </citation>
    <scope>NUCLEOTIDE SEQUENCE [LARGE SCALE GENOMIC DNA]</scope>
    <source>
        <strain evidence="1 2">RI</strain>
    </source>
</reference>
<dbReference type="EMBL" id="FO082871">
    <property type="protein sequence ID" value="SIO73237.1"/>
    <property type="molecule type" value="Genomic_DNA"/>
</dbReference>
<accession>A0A1N6LWI1</accession>